<dbReference type="InParanoid" id="A0A077ZW41"/>
<dbReference type="EMBL" id="CCKQ01002396">
    <property type="protein sequence ID" value="CDW73485.1"/>
    <property type="molecule type" value="Genomic_DNA"/>
</dbReference>
<dbReference type="AlphaFoldDB" id="A0A077ZW41"/>
<protein>
    <submittedName>
        <fullName evidence="2">Uncharacterized protein</fullName>
    </submittedName>
</protein>
<sequence>MAFNAKQSTVEQKYNTSSDESKESKQISLNTDTTIELSAIPQKYAPIYQGSNQHAIPVNVELILPMKAPI</sequence>
<feature type="region of interest" description="Disordered" evidence="1">
    <location>
        <begin position="1"/>
        <end position="28"/>
    </location>
</feature>
<gene>
    <name evidence="2" type="primary">Contig2301.g2484</name>
    <name evidence="2" type="ORF">STYLEM_2465</name>
</gene>
<keyword evidence="3" id="KW-1185">Reference proteome</keyword>
<evidence type="ECO:0000313" key="2">
    <source>
        <dbReference type="EMBL" id="CDW73485.1"/>
    </source>
</evidence>
<name>A0A077ZW41_STYLE</name>
<evidence type="ECO:0000313" key="3">
    <source>
        <dbReference type="Proteomes" id="UP000039865"/>
    </source>
</evidence>
<dbReference type="Proteomes" id="UP000039865">
    <property type="component" value="Unassembled WGS sequence"/>
</dbReference>
<accession>A0A077ZW41</accession>
<reference evidence="2 3" key="1">
    <citation type="submission" date="2014-06" db="EMBL/GenBank/DDBJ databases">
        <authorList>
            <person name="Swart Estienne"/>
        </authorList>
    </citation>
    <scope>NUCLEOTIDE SEQUENCE [LARGE SCALE GENOMIC DNA]</scope>
    <source>
        <strain evidence="2 3">130c</strain>
    </source>
</reference>
<organism evidence="2 3">
    <name type="scientific">Stylonychia lemnae</name>
    <name type="common">Ciliate</name>
    <dbReference type="NCBI Taxonomy" id="5949"/>
    <lineage>
        <taxon>Eukaryota</taxon>
        <taxon>Sar</taxon>
        <taxon>Alveolata</taxon>
        <taxon>Ciliophora</taxon>
        <taxon>Intramacronucleata</taxon>
        <taxon>Spirotrichea</taxon>
        <taxon>Stichotrichia</taxon>
        <taxon>Sporadotrichida</taxon>
        <taxon>Oxytrichidae</taxon>
        <taxon>Stylonychinae</taxon>
        <taxon>Stylonychia</taxon>
    </lineage>
</organism>
<feature type="compositionally biased region" description="Polar residues" evidence="1">
    <location>
        <begin position="1"/>
        <end position="18"/>
    </location>
</feature>
<evidence type="ECO:0000256" key="1">
    <source>
        <dbReference type="SAM" id="MobiDB-lite"/>
    </source>
</evidence>
<proteinExistence type="predicted"/>